<keyword evidence="8" id="KW-0479">Metal-binding</keyword>
<dbReference type="Pfam" id="PF00883">
    <property type="entry name" value="Peptidase_M17"/>
    <property type="match status" value="1"/>
</dbReference>
<comment type="subcellular location">
    <subcellularLocation>
        <location evidence="8">Cytoplasm</location>
    </subcellularLocation>
</comment>
<dbReference type="SUPFAM" id="SSF53187">
    <property type="entry name" value="Zn-dependent exopeptidases"/>
    <property type="match status" value="1"/>
</dbReference>
<sequence>MAIPAVAVPQRGTPVHLDASEKSMDIRFQCLGPDQWKAEILIVPVCQGENMLEACPALDNLAPWLAIAPAMRDFQGKKGQQALLHGHPELRVPRVLAIGLGAREDLTTDDIRTAVATGVQRAHELGLESILLLEPQLATLPGGRERLVEESVYAACLALYKYDLKKPAKDAPAAPQWLAVAFEGDFVPDGGQQAARRGERAAEAVCLARRLDNTPSNLLSPALLAEEAQKLAADAGLKCTVLDEKDLAEAGMNCLLAVGQGSARPPRLIVLEHAPEGHEQEKPLVLVGKGITFDTGGICLKPAANMHAMKGDMSGAAAVLATLVACAGDELPRRVVGIMACAENMPGGNAMRPGDVVRAASGDTVEIQNTDAEGRLALCDALDYAQKQWTPAAVVDIATLTGACAVALGTQVAGLFCDDDALAEHIRAAGAVGGENYWPLPLWKGYEDNLKSEVADICHMGPREGGAIHAALFLKHFVREGVRWAHLDIAGVDWATKKTALCPVGSTGFGARTLLELARGGV</sequence>
<evidence type="ECO:0000313" key="11">
    <source>
        <dbReference type="Proteomes" id="UP000003676"/>
    </source>
</evidence>
<evidence type="ECO:0000256" key="6">
    <source>
        <dbReference type="ARBA" id="ARBA00022801"/>
    </source>
</evidence>
<dbReference type="NCBIfam" id="NF002074">
    <property type="entry name" value="PRK00913.1-4"/>
    <property type="match status" value="1"/>
</dbReference>
<dbReference type="PANTHER" id="PTHR11963:SF23">
    <property type="entry name" value="CYTOSOL AMINOPEPTIDASE"/>
    <property type="match status" value="1"/>
</dbReference>
<protein>
    <recommendedName>
        <fullName evidence="8">Probable cytosol aminopeptidase</fullName>
        <ecNumber evidence="8">3.4.11.1</ecNumber>
    </recommendedName>
    <alternativeName>
        <fullName evidence="8">Leucine aminopeptidase</fullName>
        <shortName evidence="8">LAP</shortName>
        <ecNumber evidence="8">3.4.11.10</ecNumber>
    </alternativeName>
    <alternativeName>
        <fullName evidence="8">Leucyl aminopeptidase</fullName>
    </alternativeName>
</protein>
<comment type="catalytic activity">
    <reaction evidence="2 8">
        <text>Release of an N-terminal amino acid, preferentially leucine, but not glutamic or aspartic acids.</text>
        <dbReference type="EC" id="3.4.11.10"/>
    </reaction>
</comment>
<dbReference type="InterPro" id="IPR011356">
    <property type="entry name" value="Leucine_aapep/pepB"/>
</dbReference>
<dbReference type="HOGENOM" id="CLU_013734_2_2_7"/>
<dbReference type="NCBIfam" id="NF002073">
    <property type="entry name" value="PRK00913.1-2"/>
    <property type="match status" value="1"/>
</dbReference>
<evidence type="ECO:0000256" key="2">
    <source>
        <dbReference type="ARBA" id="ARBA00000967"/>
    </source>
</evidence>
<dbReference type="GO" id="GO:0005737">
    <property type="term" value="C:cytoplasm"/>
    <property type="evidence" value="ECO:0007669"/>
    <property type="project" value="UniProtKB-SubCell"/>
</dbReference>
<dbReference type="GO" id="GO:0006508">
    <property type="term" value="P:proteolysis"/>
    <property type="evidence" value="ECO:0007669"/>
    <property type="project" value="UniProtKB-KW"/>
</dbReference>
<dbReference type="EC" id="3.4.11.1" evidence="8"/>
<dbReference type="PANTHER" id="PTHR11963">
    <property type="entry name" value="LEUCINE AMINOPEPTIDASE-RELATED"/>
    <property type="match status" value="1"/>
</dbReference>
<feature type="binding site" evidence="8">
    <location>
        <position position="289"/>
    </location>
    <ligand>
        <name>Mn(2+)</name>
        <dbReference type="ChEBI" id="CHEBI:29035"/>
        <label>2</label>
    </ligand>
</feature>
<accession>B6WVD0</accession>
<comment type="caution">
    <text evidence="10">The sequence shown here is derived from an EMBL/GenBank/DDBJ whole genome shotgun (WGS) entry which is preliminary data.</text>
</comment>
<comment type="similarity">
    <text evidence="3 8">Belongs to the peptidase M17 family.</text>
</comment>
<dbReference type="Proteomes" id="UP000003676">
    <property type="component" value="Unassembled WGS sequence"/>
</dbReference>
<evidence type="ECO:0000256" key="1">
    <source>
        <dbReference type="ARBA" id="ARBA00000135"/>
    </source>
</evidence>
<dbReference type="CDD" id="cd00433">
    <property type="entry name" value="Peptidase_M17"/>
    <property type="match status" value="1"/>
</dbReference>
<dbReference type="InterPro" id="IPR023042">
    <property type="entry name" value="Peptidase_M17_leu_NH2_pept"/>
</dbReference>
<dbReference type="EC" id="3.4.11.10" evidence="8"/>
<feature type="binding site" evidence="8">
    <location>
        <position position="294"/>
    </location>
    <ligand>
        <name>Mn(2+)</name>
        <dbReference type="ChEBI" id="CHEBI:29035"/>
        <label>2</label>
    </ligand>
</feature>
<keyword evidence="5 8" id="KW-0645">Protease</keyword>
<dbReference type="HAMAP" id="MF_00181">
    <property type="entry name" value="Cytosol_peptidase_M17"/>
    <property type="match status" value="1"/>
</dbReference>
<feature type="active site" evidence="8">
    <location>
        <position position="301"/>
    </location>
</feature>
<evidence type="ECO:0000256" key="4">
    <source>
        <dbReference type="ARBA" id="ARBA00022438"/>
    </source>
</evidence>
<dbReference type="InterPro" id="IPR000819">
    <property type="entry name" value="Peptidase_M17_C"/>
</dbReference>
<reference evidence="10 11" key="1">
    <citation type="submission" date="2008-10" db="EMBL/GenBank/DDBJ databases">
        <title>Draft genome sequence of Desulvovibrio piger (ATCC 29098).</title>
        <authorList>
            <person name="Sudarsanam P."/>
            <person name="Ley R."/>
            <person name="Guruge J."/>
            <person name="Turnbaugh P.J."/>
            <person name="Mahowald M."/>
            <person name="Liep D."/>
            <person name="Gordon J."/>
        </authorList>
    </citation>
    <scope>NUCLEOTIDE SEQUENCE [LARGE SCALE GENOMIC DNA]</scope>
    <source>
        <strain evidence="10 11">ATCC 29098</strain>
    </source>
</reference>
<feature type="active site" evidence="8">
    <location>
        <position position="375"/>
    </location>
</feature>
<dbReference type="eggNOG" id="COG0260">
    <property type="taxonomic scope" value="Bacteria"/>
</dbReference>
<evidence type="ECO:0000256" key="7">
    <source>
        <dbReference type="ARBA" id="ARBA00023211"/>
    </source>
</evidence>
<keyword evidence="7 8" id="KW-0464">Manganese</keyword>
<dbReference type="GO" id="GO:0070006">
    <property type="term" value="F:metalloaminopeptidase activity"/>
    <property type="evidence" value="ECO:0007669"/>
    <property type="project" value="InterPro"/>
</dbReference>
<comment type="catalytic activity">
    <reaction evidence="1 8">
        <text>Release of an N-terminal amino acid, Xaa-|-Yaa-, in which Xaa is preferably Leu, but may be other amino acids including Pro although not Arg or Lys, and Yaa may be Pro. Amino acid amides and methyl esters are also readily hydrolyzed, but rates on arylamides are exceedingly low.</text>
        <dbReference type="EC" id="3.4.11.1"/>
    </reaction>
</comment>
<name>B6WVD0_9BACT</name>
<evidence type="ECO:0000256" key="8">
    <source>
        <dbReference type="HAMAP-Rule" id="MF_00181"/>
    </source>
</evidence>
<dbReference type="InterPro" id="IPR043472">
    <property type="entry name" value="Macro_dom-like"/>
</dbReference>
<evidence type="ECO:0000256" key="3">
    <source>
        <dbReference type="ARBA" id="ARBA00009528"/>
    </source>
</evidence>
<dbReference type="AlphaFoldDB" id="B6WVD0"/>
<dbReference type="Gene3D" id="3.40.220.10">
    <property type="entry name" value="Leucine Aminopeptidase, subunit E, domain 1"/>
    <property type="match status" value="1"/>
</dbReference>
<dbReference type="Gene3D" id="3.40.630.10">
    <property type="entry name" value="Zn peptidases"/>
    <property type="match status" value="1"/>
</dbReference>
<feature type="binding site" evidence="8">
    <location>
        <position position="294"/>
    </location>
    <ligand>
        <name>Mn(2+)</name>
        <dbReference type="ChEBI" id="CHEBI:29035"/>
        <label>1</label>
    </ligand>
</feature>
<comment type="function">
    <text evidence="8">Presumably involved in the processing and regular turnover of intracellular proteins. Catalyzes the removal of unsubstituted N-terminal amino acids from various peptides.</text>
</comment>
<dbReference type="Pfam" id="PF02789">
    <property type="entry name" value="Peptidase_M17_N"/>
    <property type="match status" value="1"/>
</dbReference>
<feature type="domain" description="Cytosol aminopeptidase" evidence="9">
    <location>
        <begin position="369"/>
        <end position="376"/>
    </location>
</feature>
<evidence type="ECO:0000259" key="9">
    <source>
        <dbReference type="PROSITE" id="PS00631"/>
    </source>
</evidence>
<feature type="binding site" evidence="8">
    <location>
        <position position="312"/>
    </location>
    <ligand>
        <name>Mn(2+)</name>
        <dbReference type="ChEBI" id="CHEBI:29035"/>
        <label>2</label>
    </ligand>
</feature>
<dbReference type="PRINTS" id="PR00481">
    <property type="entry name" value="LAMNOPPTDASE"/>
</dbReference>
<dbReference type="PROSITE" id="PS00631">
    <property type="entry name" value="CYTOSOL_AP"/>
    <property type="match status" value="1"/>
</dbReference>
<reference evidence="10 11" key="2">
    <citation type="submission" date="2008-10" db="EMBL/GenBank/DDBJ databases">
        <authorList>
            <person name="Fulton L."/>
            <person name="Clifton S."/>
            <person name="Fulton B."/>
            <person name="Xu J."/>
            <person name="Minx P."/>
            <person name="Pepin K.H."/>
            <person name="Johnson M."/>
            <person name="Bhonagiri V."/>
            <person name="Nash W.E."/>
            <person name="Mardis E.R."/>
            <person name="Wilson R.K."/>
        </authorList>
    </citation>
    <scope>NUCLEOTIDE SEQUENCE [LARGE SCALE GENOMIC DNA]</scope>
    <source>
        <strain evidence="10 11">ATCC 29098</strain>
    </source>
</reference>
<comment type="cofactor">
    <cofactor evidence="8">
        <name>Mn(2+)</name>
        <dbReference type="ChEBI" id="CHEBI:29035"/>
    </cofactor>
    <text evidence="8">Binds 2 manganese ions per subunit.</text>
</comment>
<feature type="binding site" evidence="8">
    <location>
        <position position="373"/>
    </location>
    <ligand>
        <name>Mn(2+)</name>
        <dbReference type="ChEBI" id="CHEBI:29035"/>
        <label>1</label>
    </ligand>
</feature>
<evidence type="ECO:0000256" key="5">
    <source>
        <dbReference type="ARBA" id="ARBA00022670"/>
    </source>
</evidence>
<keyword evidence="8" id="KW-0963">Cytoplasm</keyword>
<dbReference type="InterPro" id="IPR008283">
    <property type="entry name" value="Peptidase_M17_N"/>
</dbReference>
<dbReference type="SUPFAM" id="SSF52949">
    <property type="entry name" value="Macro domain-like"/>
    <property type="match status" value="1"/>
</dbReference>
<keyword evidence="6 8" id="KW-0378">Hydrolase</keyword>
<organism evidence="10 11">
    <name type="scientific">Desulfovibrio piger ATCC 29098</name>
    <dbReference type="NCBI Taxonomy" id="411464"/>
    <lineage>
        <taxon>Bacteria</taxon>
        <taxon>Pseudomonadati</taxon>
        <taxon>Thermodesulfobacteriota</taxon>
        <taxon>Desulfovibrionia</taxon>
        <taxon>Desulfovibrionales</taxon>
        <taxon>Desulfovibrionaceae</taxon>
        <taxon>Desulfovibrio</taxon>
    </lineage>
</organism>
<gene>
    <name evidence="8" type="primary">pepA</name>
    <name evidence="10" type="ORF">DESPIG_02046</name>
</gene>
<feature type="binding site" evidence="8">
    <location>
        <position position="373"/>
    </location>
    <ligand>
        <name>Mn(2+)</name>
        <dbReference type="ChEBI" id="CHEBI:29035"/>
        <label>2</label>
    </ligand>
</feature>
<proteinExistence type="inferred from homology"/>
<dbReference type="STRING" id="901.DESPIGER_2026"/>
<dbReference type="GO" id="GO:0030145">
    <property type="term" value="F:manganese ion binding"/>
    <property type="evidence" value="ECO:0007669"/>
    <property type="project" value="UniProtKB-UniRule"/>
</dbReference>
<feature type="binding site" evidence="8">
    <location>
        <position position="371"/>
    </location>
    <ligand>
        <name>Mn(2+)</name>
        <dbReference type="ChEBI" id="CHEBI:29035"/>
        <label>1</label>
    </ligand>
</feature>
<dbReference type="EMBL" id="ABXU01000063">
    <property type="protein sequence ID" value="EEB33069.1"/>
    <property type="molecule type" value="Genomic_DNA"/>
</dbReference>
<keyword evidence="4 8" id="KW-0031">Aminopeptidase</keyword>
<evidence type="ECO:0000313" key="10">
    <source>
        <dbReference type="EMBL" id="EEB33069.1"/>
    </source>
</evidence>